<keyword evidence="2" id="KW-0808">Transferase</keyword>
<dbReference type="SUPFAM" id="SSF55729">
    <property type="entry name" value="Acyl-CoA N-acyltransferases (Nat)"/>
    <property type="match status" value="1"/>
</dbReference>
<dbReference type="Pfam" id="PF13673">
    <property type="entry name" value="Acetyltransf_10"/>
    <property type="match status" value="1"/>
</dbReference>
<organism evidence="2 3">
    <name type="scientific">Candidatus Eubacterium avistercoris</name>
    <dbReference type="NCBI Taxonomy" id="2838567"/>
    <lineage>
        <taxon>Bacteria</taxon>
        <taxon>Bacillati</taxon>
        <taxon>Bacillota</taxon>
        <taxon>Clostridia</taxon>
        <taxon>Eubacteriales</taxon>
        <taxon>Eubacteriaceae</taxon>
        <taxon>Eubacterium</taxon>
    </lineage>
</organism>
<evidence type="ECO:0000259" key="1">
    <source>
        <dbReference type="PROSITE" id="PS51186"/>
    </source>
</evidence>
<dbReference type="AlphaFoldDB" id="A0A9D2D437"/>
<dbReference type="InterPro" id="IPR016181">
    <property type="entry name" value="Acyl_CoA_acyltransferase"/>
</dbReference>
<proteinExistence type="predicted"/>
<reference evidence="2" key="2">
    <citation type="submission" date="2021-04" db="EMBL/GenBank/DDBJ databases">
        <authorList>
            <person name="Gilroy R."/>
        </authorList>
    </citation>
    <scope>NUCLEOTIDE SEQUENCE</scope>
    <source>
        <strain evidence="2">CHK192-9172</strain>
    </source>
</reference>
<dbReference type="Gene3D" id="3.40.630.30">
    <property type="match status" value="1"/>
</dbReference>
<sequence length="152" mass="17604">MIKYRTYQRQDGEEMARLFRETVEIVNAADYTKEQRQAWAGTKPDPALWHEKFAKTDTIVAEDNGKILGFGNMDADGYLDMLYVHHAYQKMGIAREICARLEAGCGAERFSVHASITAAPFFEKQGYQIRKRQQVVRKGVVLENYKMEKYKK</sequence>
<dbReference type="PROSITE" id="PS51186">
    <property type="entry name" value="GNAT"/>
    <property type="match status" value="1"/>
</dbReference>
<dbReference type="GO" id="GO:0016747">
    <property type="term" value="F:acyltransferase activity, transferring groups other than amino-acyl groups"/>
    <property type="evidence" value="ECO:0007669"/>
    <property type="project" value="InterPro"/>
</dbReference>
<dbReference type="EMBL" id="DXCH01000269">
    <property type="protein sequence ID" value="HIZ08251.1"/>
    <property type="molecule type" value="Genomic_DNA"/>
</dbReference>
<evidence type="ECO:0000313" key="2">
    <source>
        <dbReference type="EMBL" id="HIZ08251.1"/>
    </source>
</evidence>
<evidence type="ECO:0000313" key="3">
    <source>
        <dbReference type="Proteomes" id="UP000824024"/>
    </source>
</evidence>
<accession>A0A9D2D437</accession>
<feature type="domain" description="N-acetyltransferase" evidence="1">
    <location>
        <begin position="2"/>
        <end position="152"/>
    </location>
</feature>
<dbReference type="EC" id="2.3.1.-" evidence="2"/>
<dbReference type="PANTHER" id="PTHR43451:SF1">
    <property type="entry name" value="ACETYLTRANSFERASE"/>
    <property type="match status" value="1"/>
</dbReference>
<comment type="caution">
    <text evidence="2">The sequence shown here is derived from an EMBL/GenBank/DDBJ whole genome shotgun (WGS) entry which is preliminary data.</text>
</comment>
<dbReference type="Proteomes" id="UP000824024">
    <property type="component" value="Unassembled WGS sequence"/>
</dbReference>
<name>A0A9D2D437_9FIRM</name>
<dbReference type="CDD" id="cd04301">
    <property type="entry name" value="NAT_SF"/>
    <property type="match status" value="1"/>
</dbReference>
<protein>
    <submittedName>
        <fullName evidence="2">GNAT family N-acetyltransferase</fullName>
        <ecNumber evidence="2">2.3.1.-</ecNumber>
    </submittedName>
</protein>
<dbReference type="InterPro" id="IPR000182">
    <property type="entry name" value="GNAT_dom"/>
</dbReference>
<dbReference type="PANTHER" id="PTHR43451">
    <property type="entry name" value="ACETYLTRANSFERASE (GNAT) FAMILY PROTEIN"/>
    <property type="match status" value="1"/>
</dbReference>
<keyword evidence="2" id="KW-0012">Acyltransferase</keyword>
<reference evidence="2" key="1">
    <citation type="journal article" date="2021" name="PeerJ">
        <title>Extensive microbial diversity within the chicken gut microbiome revealed by metagenomics and culture.</title>
        <authorList>
            <person name="Gilroy R."/>
            <person name="Ravi A."/>
            <person name="Getino M."/>
            <person name="Pursley I."/>
            <person name="Horton D.L."/>
            <person name="Alikhan N.F."/>
            <person name="Baker D."/>
            <person name="Gharbi K."/>
            <person name="Hall N."/>
            <person name="Watson M."/>
            <person name="Adriaenssens E.M."/>
            <person name="Foster-Nyarko E."/>
            <person name="Jarju S."/>
            <person name="Secka A."/>
            <person name="Antonio M."/>
            <person name="Oren A."/>
            <person name="Chaudhuri R.R."/>
            <person name="La Ragione R."/>
            <person name="Hildebrand F."/>
            <person name="Pallen M.J."/>
        </authorList>
    </citation>
    <scope>NUCLEOTIDE SEQUENCE</scope>
    <source>
        <strain evidence="2">CHK192-9172</strain>
    </source>
</reference>
<gene>
    <name evidence="2" type="ORF">IAA08_09980</name>
</gene>
<dbReference type="InterPro" id="IPR052564">
    <property type="entry name" value="N-acetyltrans/Recomb-assoc"/>
</dbReference>